<dbReference type="Pfam" id="PF01476">
    <property type="entry name" value="LysM"/>
    <property type="match status" value="1"/>
</dbReference>
<feature type="domain" description="SLH" evidence="3">
    <location>
        <begin position="1098"/>
        <end position="1158"/>
    </location>
</feature>
<feature type="domain" description="SLH" evidence="3">
    <location>
        <begin position="1034"/>
        <end position="1097"/>
    </location>
</feature>
<dbReference type="InterPro" id="IPR012332">
    <property type="entry name" value="Autotransporter_pectin_lyase_C"/>
</dbReference>
<dbReference type="STRING" id="1034346.GCA_000313565_00851"/>
<reference evidence="5 6" key="1">
    <citation type="submission" date="2018-05" db="EMBL/GenBank/DDBJ databases">
        <title>Genomic Encyclopedia of Type Strains, Phase IV (KMG-IV): sequencing the most valuable type-strain genomes for metagenomic binning, comparative biology and taxonomic classification.</title>
        <authorList>
            <person name="Goeker M."/>
        </authorList>
    </citation>
    <scope>NUCLEOTIDE SEQUENCE [LARGE SCALE GENOMIC DNA]</scope>
    <source>
        <strain evidence="5 6">JC118</strain>
    </source>
</reference>
<feature type="domain" description="SLH" evidence="3">
    <location>
        <begin position="1161"/>
        <end position="1224"/>
    </location>
</feature>
<dbReference type="PROSITE" id="PS51272">
    <property type="entry name" value="SLH"/>
    <property type="match status" value="3"/>
</dbReference>
<evidence type="ECO:0000256" key="1">
    <source>
        <dbReference type="SAM" id="MobiDB-lite"/>
    </source>
</evidence>
<evidence type="ECO:0000259" key="4">
    <source>
        <dbReference type="PROSITE" id="PS51782"/>
    </source>
</evidence>
<dbReference type="SUPFAM" id="SSF54106">
    <property type="entry name" value="LysM domain"/>
    <property type="match status" value="1"/>
</dbReference>
<protein>
    <submittedName>
        <fullName evidence="5">LysM domain-containing protein</fullName>
    </submittedName>
</protein>
<keyword evidence="6" id="KW-1185">Reference proteome</keyword>
<evidence type="ECO:0000259" key="2">
    <source>
        <dbReference type="PROSITE" id="PS50835"/>
    </source>
</evidence>
<dbReference type="InterPro" id="IPR007110">
    <property type="entry name" value="Ig-like_dom"/>
</dbReference>
<sequence length="1328" mass="138721">MALPASESIAEITSEEEINVILKQIDAAMTAFEALSEEEAKQFSEEHSDLLMAVTSLNEAITGTRPVILNENEIEVNNAEGFQSVISSANDGDTLKLTQDIDLGNTSIVINKPLIINLNGHTISQSRGNAITFSADSTLTITDTATGGKITSTGASGQAVYNGGSGTILIEGGTLEATGDSSRVIYNSSTGTIIINGGIVSSNAQYEGIAVYNYDDGEIEVNGGTVENLSTMGPTAIYNYADGKVTVTGGKVESKGNPTSAIYNHSNGSIKISGGEVITTDGISSYTIANYSSGSVEISGGIISALKGTVILNSTDGNIKISSGTVSASAGYAIYNRSLGTVNISGGTVSANIKHTIYNVSAGKITISDVAKVTNASNGSSAIYLNAVPSPAAIILEVNGGTVENTSVPQGYSVYFNTNGTGVTYDNLNNYYNKTSGTVGKVFPTQQIAGAVDVISSEGLIKDSYASLADAIENANSGDTLKINSNIDLGSTGVKISGKTLTIDLNGKTVSSNAVFGTIQLENNASLTVTDSSMDKIGVLIGASAAIMNLGTGDIKINAGKVAVSGAGYAIYNNGSGTITINGGTVCAETSSGIAITASASSQIVINGGIVSGIIPDSISPAIVSVVVSPKDKKVNVGKTQQFNAIVSSINISDLSVTWSVSGNEKSGTTISNTGLLTIAEDETASTLTVKATSNADSSKSGSAKVTVPPDTTALDTAITAAIQAKNNVTVSNQPASSVSSGTKFVTTAEMKALTDAISEAEDAIDTVTTLSEVQDAIDALDTAVDTFKAAIKTGTYTASSGGSRPSSKPSTDETPSTITEGEIKVEGNVDESGNTIVTLPEQIIKDAVKQAEAEAKENGDPKSGISLVIHVDTNNLTGSGVTVNLPKVTQETIINKKIVNTVLVLDNPDIQIDMNLVAIKEIYRQAKADVNITVVKQDNNKLTASIKHLIGERPVFSLTASYGSKRVSDFGTGLVSVTIPYTSQAGEKASDVFAVYIDEVGNAAAIANSVYDAENKLLRFTTNHFSLYGVGYNAAANFNDILNHWAKDDIQFMVNRGLLAGTNDVSYSPDAAVSRGTLAAILGRMANADISGYTKSSFTDVKKDAYYMGYVEWVNTKDIMSGKTSAAFAPDSAITREEMALILFNYTKAMKMNLPAIYAENIFADASKISAEAADAVKQLQMAGILAGKSENRFDPQGIVTRAEVSAIIHRFIKLTMNGTLDQGWTQNDAGQWMYFENGTAVKNQIKNIDGKDYKFDIFGIATVISASKPQADTPEKNKETYTVKFGDCFWSIARMYNVDMYTLAVSNGKTLSTIIYPGEILIIPQQ</sequence>
<dbReference type="Gene3D" id="2.60.40.1080">
    <property type="match status" value="1"/>
</dbReference>
<dbReference type="Gene3D" id="3.10.350.10">
    <property type="entry name" value="LysM domain"/>
    <property type="match status" value="1"/>
</dbReference>
<feature type="domain" description="Ig-like" evidence="2">
    <location>
        <begin position="621"/>
        <end position="707"/>
    </location>
</feature>
<dbReference type="Pfam" id="PF00395">
    <property type="entry name" value="SLH"/>
    <property type="match status" value="3"/>
</dbReference>
<dbReference type="RefSeq" id="WP_110370610.1">
    <property type="nucleotide sequence ID" value="NZ_QJKH01000005.1"/>
</dbReference>
<feature type="region of interest" description="Disordered" evidence="1">
    <location>
        <begin position="796"/>
        <end position="822"/>
    </location>
</feature>
<dbReference type="Gene3D" id="2.10.270.10">
    <property type="entry name" value="Cholin Binding"/>
    <property type="match status" value="1"/>
</dbReference>
<evidence type="ECO:0000259" key="3">
    <source>
        <dbReference type="PROSITE" id="PS51272"/>
    </source>
</evidence>
<comment type="caution">
    <text evidence="5">The sequence shown here is derived from an EMBL/GenBank/DDBJ whole genome shotgun (WGS) entry which is preliminary data.</text>
</comment>
<organism evidence="5 6">
    <name type="scientific">Dielma fastidiosa</name>
    <dbReference type="NCBI Taxonomy" id="1034346"/>
    <lineage>
        <taxon>Bacteria</taxon>
        <taxon>Bacillati</taxon>
        <taxon>Bacillota</taxon>
        <taxon>Erysipelotrichia</taxon>
        <taxon>Erysipelotrichales</taxon>
        <taxon>Erysipelotrichaceae</taxon>
        <taxon>Dielma</taxon>
    </lineage>
</organism>
<feature type="compositionally biased region" description="Low complexity" evidence="1">
    <location>
        <begin position="800"/>
        <end position="810"/>
    </location>
</feature>
<accession>A0A318KVT7</accession>
<dbReference type="CDD" id="cd00118">
    <property type="entry name" value="LysM"/>
    <property type="match status" value="1"/>
</dbReference>
<dbReference type="Gene3D" id="1.20.1270.90">
    <property type="entry name" value="AF1782-like"/>
    <property type="match status" value="1"/>
</dbReference>
<feature type="domain" description="LysM" evidence="4">
    <location>
        <begin position="1281"/>
        <end position="1325"/>
    </location>
</feature>
<dbReference type="InterPro" id="IPR036779">
    <property type="entry name" value="LysM_dom_sf"/>
</dbReference>
<dbReference type="InterPro" id="IPR018392">
    <property type="entry name" value="LysM"/>
</dbReference>
<dbReference type="EMBL" id="QJKH01000005">
    <property type="protein sequence ID" value="PXX79786.1"/>
    <property type="molecule type" value="Genomic_DNA"/>
</dbReference>
<dbReference type="Proteomes" id="UP000247612">
    <property type="component" value="Unassembled WGS sequence"/>
</dbReference>
<dbReference type="PROSITE" id="PS51782">
    <property type="entry name" value="LYSM"/>
    <property type="match status" value="1"/>
</dbReference>
<gene>
    <name evidence="5" type="ORF">DES51_105261</name>
</gene>
<name>A0A318KVT7_9FIRM</name>
<dbReference type="InterPro" id="IPR001119">
    <property type="entry name" value="SLH_dom"/>
</dbReference>
<dbReference type="Gene3D" id="2.160.20.20">
    <property type="match status" value="1"/>
</dbReference>
<evidence type="ECO:0000313" key="6">
    <source>
        <dbReference type="Proteomes" id="UP000247612"/>
    </source>
</evidence>
<evidence type="ECO:0000313" key="5">
    <source>
        <dbReference type="EMBL" id="PXX79786.1"/>
    </source>
</evidence>
<proteinExistence type="predicted"/>
<dbReference type="PROSITE" id="PS50835">
    <property type="entry name" value="IG_LIKE"/>
    <property type="match status" value="1"/>
</dbReference>
<dbReference type="SMART" id="SM00257">
    <property type="entry name" value="LysM"/>
    <property type="match status" value="1"/>
</dbReference>